<evidence type="ECO:0000256" key="1">
    <source>
        <dbReference type="ARBA" id="ARBA00001971"/>
    </source>
</evidence>
<comment type="subcellular location">
    <subcellularLocation>
        <location evidence="2">Membrane</location>
    </subcellularLocation>
</comment>
<dbReference type="InterPro" id="IPR036396">
    <property type="entry name" value="Cyt_P450_sf"/>
</dbReference>
<evidence type="ECO:0000256" key="9">
    <source>
        <dbReference type="ARBA" id="ARBA00023004"/>
    </source>
</evidence>
<evidence type="ECO:0000256" key="3">
    <source>
        <dbReference type="ARBA" id="ARBA00010617"/>
    </source>
</evidence>
<dbReference type="PANTHER" id="PTHR46300">
    <property type="entry name" value="P450, PUTATIVE (EUROFUNG)-RELATED-RELATED"/>
    <property type="match status" value="1"/>
</dbReference>
<keyword evidence="11 12" id="KW-0472">Membrane</keyword>
<reference evidence="13 14" key="1">
    <citation type="submission" date="2018-02" db="EMBL/GenBank/DDBJ databases">
        <title>Genome sequence of the basidiomycete white-rot fungus Phlebia centrifuga.</title>
        <authorList>
            <person name="Granchi Z."/>
            <person name="Peng M."/>
            <person name="de Vries R.P."/>
            <person name="Hilden K."/>
            <person name="Makela M.R."/>
            <person name="Grigoriev I."/>
            <person name="Riley R."/>
        </authorList>
    </citation>
    <scope>NUCLEOTIDE SEQUENCE [LARGE SCALE GENOMIC DNA]</scope>
    <source>
        <strain evidence="13 14">FBCC195</strain>
    </source>
</reference>
<comment type="caution">
    <text evidence="13">The sequence shown here is derived from an EMBL/GenBank/DDBJ whole genome shotgun (WGS) entry which is preliminary data.</text>
</comment>
<dbReference type="GO" id="GO:0016705">
    <property type="term" value="F:oxidoreductase activity, acting on paired donors, with incorporation or reduction of molecular oxygen"/>
    <property type="evidence" value="ECO:0007669"/>
    <property type="project" value="InterPro"/>
</dbReference>
<evidence type="ECO:0000256" key="2">
    <source>
        <dbReference type="ARBA" id="ARBA00004370"/>
    </source>
</evidence>
<evidence type="ECO:0008006" key="15">
    <source>
        <dbReference type="Google" id="ProtNLM"/>
    </source>
</evidence>
<dbReference type="InterPro" id="IPR050364">
    <property type="entry name" value="Cytochrome_P450_fung"/>
</dbReference>
<keyword evidence="5 12" id="KW-0812">Transmembrane</keyword>
<name>A0A2R6S6I8_9APHY</name>
<dbReference type="SUPFAM" id="SSF48264">
    <property type="entry name" value="Cytochrome P450"/>
    <property type="match status" value="1"/>
</dbReference>
<protein>
    <recommendedName>
        <fullName evidence="15">Cytochrome P450</fullName>
    </recommendedName>
</protein>
<keyword evidence="7 12" id="KW-1133">Transmembrane helix</keyword>
<keyword evidence="4" id="KW-0349">Heme</keyword>
<dbReference type="Gene3D" id="1.10.630.10">
    <property type="entry name" value="Cytochrome P450"/>
    <property type="match status" value="1"/>
</dbReference>
<dbReference type="InterPro" id="IPR001128">
    <property type="entry name" value="Cyt_P450"/>
</dbReference>
<dbReference type="STRING" id="98765.A0A2R6S6I8"/>
<evidence type="ECO:0000256" key="12">
    <source>
        <dbReference type="SAM" id="Phobius"/>
    </source>
</evidence>
<dbReference type="GO" id="GO:0005506">
    <property type="term" value="F:iron ion binding"/>
    <property type="evidence" value="ECO:0007669"/>
    <property type="project" value="InterPro"/>
</dbReference>
<evidence type="ECO:0000256" key="7">
    <source>
        <dbReference type="ARBA" id="ARBA00022989"/>
    </source>
</evidence>
<evidence type="ECO:0000256" key="6">
    <source>
        <dbReference type="ARBA" id="ARBA00022723"/>
    </source>
</evidence>
<sequence>MAFLYDTNGWTLLTILVLGALALRVISSLIAAHTLRAKMPPGPDGLPFLGNILQLTKHQWLRFLEWSEQYGPIFTLNLAGQRVVVLNDFTTSADLLDRRSTIYSSRPRFIMSGELVAGNMFFGLFPYGNSVIHRINDIPARLGGTIPSLPGAGIVQFLPWMLYLPEWLAGWKRKCREWHESDTRVFTSFLDDAENSKFSGSSESTFTAALVGDEKKYDFSRKEAAWLTGTMM</sequence>
<accession>A0A2R6S6I8</accession>
<evidence type="ECO:0000256" key="4">
    <source>
        <dbReference type="ARBA" id="ARBA00022617"/>
    </source>
</evidence>
<dbReference type="GO" id="GO:0020037">
    <property type="term" value="F:heme binding"/>
    <property type="evidence" value="ECO:0007669"/>
    <property type="project" value="InterPro"/>
</dbReference>
<dbReference type="OrthoDB" id="2789670at2759"/>
<comment type="cofactor">
    <cofactor evidence="1">
        <name>heme</name>
        <dbReference type="ChEBI" id="CHEBI:30413"/>
    </cofactor>
</comment>
<keyword evidence="9" id="KW-0408">Iron</keyword>
<dbReference type="PANTHER" id="PTHR46300:SF1">
    <property type="entry name" value="P450, PUTATIVE (EUROFUNG)-RELATED"/>
    <property type="match status" value="1"/>
</dbReference>
<dbReference type="EMBL" id="MLYV02000020">
    <property type="protein sequence ID" value="PSS37907.1"/>
    <property type="molecule type" value="Genomic_DNA"/>
</dbReference>
<feature type="transmembrane region" description="Helical" evidence="12">
    <location>
        <begin position="12"/>
        <end position="32"/>
    </location>
</feature>
<evidence type="ECO:0000256" key="8">
    <source>
        <dbReference type="ARBA" id="ARBA00023002"/>
    </source>
</evidence>
<dbReference type="Pfam" id="PF00067">
    <property type="entry name" value="p450"/>
    <property type="match status" value="1"/>
</dbReference>
<dbReference type="Proteomes" id="UP000186601">
    <property type="component" value="Unassembled WGS sequence"/>
</dbReference>
<evidence type="ECO:0000256" key="11">
    <source>
        <dbReference type="ARBA" id="ARBA00023136"/>
    </source>
</evidence>
<comment type="similarity">
    <text evidence="3">Belongs to the cytochrome P450 family.</text>
</comment>
<dbReference type="GO" id="GO:0004497">
    <property type="term" value="F:monooxygenase activity"/>
    <property type="evidence" value="ECO:0007669"/>
    <property type="project" value="UniProtKB-KW"/>
</dbReference>
<evidence type="ECO:0000256" key="10">
    <source>
        <dbReference type="ARBA" id="ARBA00023033"/>
    </source>
</evidence>
<evidence type="ECO:0000256" key="5">
    <source>
        <dbReference type="ARBA" id="ARBA00022692"/>
    </source>
</evidence>
<organism evidence="13 14">
    <name type="scientific">Hermanssonia centrifuga</name>
    <dbReference type="NCBI Taxonomy" id="98765"/>
    <lineage>
        <taxon>Eukaryota</taxon>
        <taxon>Fungi</taxon>
        <taxon>Dikarya</taxon>
        <taxon>Basidiomycota</taxon>
        <taxon>Agaricomycotina</taxon>
        <taxon>Agaricomycetes</taxon>
        <taxon>Polyporales</taxon>
        <taxon>Meruliaceae</taxon>
        <taxon>Hermanssonia</taxon>
    </lineage>
</organism>
<dbReference type="AlphaFoldDB" id="A0A2R6S6I8"/>
<gene>
    <name evidence="13" type="ORF">PHLCEN_2v249</name>
</gene>
<keyword evidence="8" id="KW-0560">Oxidoreductase</keyword>
<proteinExistence type="inferred from homology"/>
<evidence type="ECO:0000313" key="14">
    <source>
        <dbReference type="Proteomes" id="UP000186601"/>
    </source>
</evidence>
<keyword evidence="10" id="KW-0503">Monooxygenase</keyword>
<keyword evidence="14" id="KW-1185">Reference proteome</keyword>
<dbReference type="GO" id="GO:0016020">
    <property type="term" value="C:membrane"/>
    <property type="evidence" value="ECO:0007669"/>
    <property type="project" value="UniProtKB-SubCell"/>
</dbReference>
<evidence type="ECO:0000313" key="13">
    <source>
        <dbReference type="EMBL" id="PSS37907.1"/>
    </source>
</evidence>
<keyword evidence="6" id="KW-0479">Metal-binding</keyword>